<evidence type="ECO:0000313" key="1">
    <source>
        <dbReference type="EMBL" id="CAB4263542.1"/>
    </source>
</evidence>
<evidence type="ECO:0000313" key="2">
    <source>
        <dbReference type="Proteomes" id="UP000507222"/>
    </source>
</evidence>
<organism evidence="1 2">
    <name type="scientific">Prunus armeniaca</name>
    <name type="common">Apricot</name>
    <name type="synonym">Armeniaca vulgaris</name>
    <dbReference type="NCBI Taxonomy" id="36596"/>
    <lineage>
        <taxon>Eukaryota</taxon>
        <taxon>Viridiplantae</taxon>
        <taxon>Streptophyta</taxon>
        <taxon>Embryophyta</taxon>
        <taxon>Tracheophyta</taxon>
        <taxon>Spermatophyta</taxon>
        <taxon>Magnoliopsida</taxon>
        <taxon>eudicotyledons</taxon>
        <taxon>Gunneridae</taxon>
        <taxon>Pentapetalae</taxon>
        <taxon>rosids</taxon>
        <taxon>fabids</taxon>
        <taxon>Rosales</taxon>
        <taxon>Rosaceae</taxon>
        <taxon>Amygdaloideae</taxon>
        <taxon>Amygdaleae</taxon>
        <taxon>Prunus</taxon>
    </lineage>
</organism>
<dbReference type="AlphaFoldDB" id="A0A6J5TJ52"/>
<gene>
    <name evidence="1" type="ORF">CURHAP_LOCUS3969</name>
</gene>
<proteinExistence type="predicted"/>
<reference evidence="1 2" key="1">
    <citation type="submission" date="2020-05" db="EMBL/GenBank/DDBJ databases">
        <authorList>
            <person name="Campoy J."/>
            <person name="Schneeberger K."/>
            <person name="Spophaly S."/>
        </authorList>
    </citation>
    <scope>NUCLEOTIDE SEQUENCE [LARGE SCALE GENOMIC DNA]</scope>
    <source>
        <strain evidence="1">PruArmRojPasFocal</strain>
    </source>
</reference>
<dbReference type="Proteomes" id="UP000507222">
    <property type="component" value="Unassembled WGS sequence"/>
</dbReference>
<sequence length="107" mass="11822">MGAVTKGDIELCECWSLQNYIISYQTIHNDKVGDYGRLARTLSYGQGEVDIAKGLHSSTSESLKRGCPFVKECSIYLELVEYGCEDDIGGTSSVDEGLVYVTIWDIN</sequence>
<name>A0A6J5TJ52_PRUAR</name>
<dbReference type="EMBL" id="CAEKDK010000001">
    <property type="protein sequence ID" value="CAB4263542.1"/>
    <property type="molecule type" value="Genomic_DNA"/>
</dbReference>
<accession>A0A6J5TJ52</accession>
<protein>
    <submittedName>
        <fullName evidence="1">Uncharacterized protein</fullName>
    </submittedName>
</protein>